<reference evidence="4" key="1">
    <citation type="journal article" date="2020" name="Stud. Mycol.">
        <title>101 Dothideomycetes genomes: a test case for predicting lifestyles and emergence of pathogens.</title>
        <authorList>
            <person name="Haridas S."/>
            <person name="Albert R."/>
            <person name="Binder M."/>
            <person name="Bloem J."/>
            <person name="Labutti K."/>
            <person name="Salamov A."/>
            <person name="Andreopoulos B."/>
            <person name="Baker S."/>
            <person name="Barry K."/>
            <person name="Bills G."/>
            <person name="Bluhm B."/>
            <person name="Cannon C."/>
            <person name="Castanera R."/>
            <person name="Culley D."/>
            <person name="Daum C."/>
            <person name="Ezra D."/>
            <person name="Gonzalez J."/>
            <person name="Henrissat B."/>
            <person name="Kuo A."/>
            <person name="Liang C."/>
            <person name="Lipzen A."/>
            <person name="Lutzoni F."/>
            <person name="Magnuson J."/>
            <person name="Mondo S."/>
            <person name="Nolan M."/>
            <person name="Ohm R."/>
            <person name="Pangilinan J."/>
            <person name="Park H.-J."/>
            <person name="Ramirez L."/>
            <person name="Alfaro M."/>
            <person name="Sun H."/>
            <person name="Tritt A."/>
            <person name="Yoshinaga Y."/>
            <person name="Zwiers L.-H."/>
            <person name="Turgeon B."/>
            <person name="Goodwin S."/>
            <person name="Spatafora J."/>
            <person name="Crous P."/>
            <person name="Grigoriev I."/>
        </authorList>
    </citation>
    <scope>NUCLEOTIDE SEQUENCE</scope>
    <source>
        <strain evidence="4">CBS 379.55</strain>
    </source>
</reference>
<dbReference type="GeneID" id="54553107"/>
<feature type="region of interest" description="Disordered" evidence="1">
    <location>
        <begin position="281"/>
        <end position="302"/>
    </location>
</feature>
<accession>A0A6A6JCP1</accession>
<evidence type="ECO:0000313" key="4">
    <source>
        <dbReference type="EMBL" id="KAF2273396.1"/>
    </source>
</evidence>
<evidence type="ECO:0000256" key="3">
    <source>
        <dbReference type="SAM" id="SignalP"/>
    </source>
</evidence>
<evidence type="ECO:0008006" key="6">
    <source>
        <dbReference type="Google" id="ProtNLM"/>
    </source>
</evidence>
<feature type="compositionally biased region" description="Low complexity" evidence="1">
    <location>
        <begin position="285"/>
        <end position="302"/>
    </location>
</feature>
<evidence type="ECO:0000256" key="1">
    <source>
        <dbReference type="SAM" id="MobiDB-lite"/>
    </source>
</evidence>
<keyword evidence="3" id="KW-0732">Signal</keyword>
<keyword evidence="2" id="KW-0812">Transmembrane</keyword>
<feature type="transmembrane region" description="Helical" evidence="2">
    <location>
        <begin position="305"/>
        <end position="329"/>
    </location>
</feature>
<protein>
    <recommendedName>
        <fullName evidence="6">Mid2 domain-containing protein</fullName>
    </recommendedName>
</protein>
<dbReference type="AlphaFoldDB" id="A0A6A6JCP1"/>
<feature type="region of interest" description="Disordered" evidence="1">
    <location>
        <begin position="499"/>
        <end position="571"/>
    </location>
</feature>
<feature type="compositionally biased region" description="Low complexity" evidence="1">
    <location>
        <begin position="233"/>
        <end position="264"/>
    </location>
</feature>
<organism evidence="4 5">
    <name type="scientific">Westerdykella ornata</name>
    <dbReference type="NCBI Taxonomy" id="318751"/>
    <lineage>
        <taxon>Eukaryota</taxon>
        <taxon>Fungi</taxon>
        <taxon>Dikarya</taxon>
        <taxon>Ascomycota</taxon>
        <taxon>Pezizomycotina</taxon>
        <taxon>Dothideomycetes</taxon>
        <taxon>Pleosporomycetidae</taxon>
        <taxon>Pleosporales</taxon>
        <taxon>Sporormiaceae</taxon>
        <taxon>Westerdykella</taxon>
    </lineage>
</organism>
<keyword evidence="2" id="KW-0472">Membrane</keyword>
<feature type="region of interest" description="Disordered" evidence="1">
    <location>
        <begin position="205"/>
        <end position="264"/>
    </location>
</feature>
<gene>
    <name evidence="4" type="ORF">EI97DRAFT_444925</name>
</gene>
<proteinExistence type="predicted"/>
<keyword evidence="2" id="KW-1133">Transmembrane helix</keyword>
<keyword evidence="5" id="KW-1185">Reference proteome</keyword>
<dbReference type="Proteomes" id="UP000800097">
    <property type="component" value="Unassembled WGS sequence"/>
</dbReference>
<name>A0A6A6JCP1_WESOR</name>
<dbReference type="OrthoDB" id="5215637at2759"/>
<sequence length="571" mass="58204">MSRSQISTRRLLAYLAAGLSIHARVAQAQQCCTSAQFTRYVAAPPHLTSLHLITRRHSRTIHLLTLLRADYPNGNKAPDTEKPCGSAKGSACCPDKWQCLDNGLCHYPPDNLYGRYSCTDPKWEADGCPRNLCTYDMRAGGGESITQCSNHNNDWCCNADATNVNCCQESPEPRPFFVLQDGRAYATVGSNQASDVPNIASITGIATSKKDGNKDKPSQTPAPSSSDDKPKSSESPSSPSSKTANPDSASPAPTTPSTSLETSITSGTAGISTIIITRTLDPASSEHSTSSPSPTSNNGSSKSNIPIVVGCAVGIPLALALIGILAWLLRKRARQNGEHKPLESPTLDPYSGESSGFAGGAKLTGAGAAGMTEKNRHFAGHYSNATSTAPLDPGVPELMGRNVGPGRPVSTIVGKAELDGGPGFAAGAAAPYAPDLVGVGGGNATNTGVTDGRTPNSSWGSAPPGYSPGMNAGAFAAGGVVHGQQHGGGYAGVPEGVAEAPDTSVPRRDGQTGAGVGAGAAPGAGNVTDGERYIPYRPPGANVPQAGGAGTASSNVPEGVAEMPSVRTPPA</sequence>
<dbReference type="EMBL" id="ML986510">
    <property type="protein sequence ID" value="KAF2273396.1"/>
    <property type="molecule type" value="Genomic_DNA"/>
</dbReference>
<feature type="compositionally biased region" description="Gly residues" evidence="1">
    <location>
        <begin position="512"/>
        <end position="522"/>
    </location>
</feature>
<evidence type="ECO:0000313" key="5">
    <source>
        <dbReference type="Proteomes" id="UP000800097"/>
    </source>
</evidence>
<feature type="signal peptide" evidence="3">
    <location>
        <begin position="1"/>
        <end position="28"/>
    </location>
</feature>
<dbReference type="RefSeq" id="XP_033650935.1">
    <property type="nucleotide sequence ID" value="XM_033799932.1"/>
</dbReference>
<evidence type="ECO:0000256" key="2">
    <source>
        <dbReference type="SAM" id="Phobius"/>
    </source>
</evidence>
<feature type="compositionally biased region" description="Basic and acidic residues" evidence="1">
    <location>
        <begin position="208"/>
        <end position="217"/>
    </location>
</feature>
<feature type="chain" id="PRO_5025345437" description="Mid2 domain-containing protein" evidence="3">
    <location>
        <begin position="29"/>
        <end position="571"/>
    </location>
</feature>